<evidence type="ECO:0000313" key="6">
    <source>
        <dbReference type="EMBL" id="MBB5642442.1"/>
    </source>
</evidence>
<accession>A0A7W9E492</accession>
<dbReference type="GO" id="GO:0004499">
    <property type="term" value="F:N,N-dimethylaniline monooxygenase activity"/>
    <property type="evidence" value="ECO:0007669"/>
    <property type="project" value="InterPro"/>
</dbReference>
<dbReference type="InterPro" id="IPR036188">
    <property type="entry name" value="FAD/NAD-bd_sf"/>
</dbReference>
<feature type="region of interest" description="Disordered" evidence="5">
    <location>
        <begin position="1"/>
        <end position="26"/>
    </location>
</feature>
<dbReference type="GO" id="GO:0050660">
    <property type="term" value="F:flavin adenine dinucleotide binding"/>
    <property type="evidence" value="ECO:0007669"/>
    <property type="project" value="InterPro"/>
</dbReference>
<gene>
    <name evidence="6" type="ORF">BJ997_002990</name>
</gene>
<dbReference type="AlphaFoldDB" id="A0A7W9E492"/>
<dbReference type="RefSeq" id="WP_201771682.1">
    <property type="nucleotide sequence ID" value="NZ_JACHBQ010000001.1"/>
</dbReference>
<protein>
    <submittedName>
        <fullName evidence="6">Cation diffusion facilitator CzcD-associated flavoprotein CzcO</fullName>
    </submittedName>
</protein>
<reference evidence="6 7" key="1">
    <citation type="submission" date="2020-08" db="EMBL/GenBank/DDBJ databases">
        <title>Sequencing the genomes of 1000 actinobacteria strains.</title>
        <authorList>
            <person name="Klenk H.-P."/>
        </authorList>
    </citation>
    <scope>NUCLEOTIDE SEQUENCE [LARGE SCALE GENOMIC DNA]</scope>
    <source>
        <strain evidence="6 7">DSM 21065</strain>
    </source>
</reference>
<comment type="similarity">
    <text evidence="1">Belongs to the FAD-binding monooxygenase family.</text>
</comment>
<evidence type="ECO:0000256" key="3">
    <source>
        <dbReference type="ARBA" id="ARBA00022827"/>
    </source>
</evidence>
<dbReference type="Gene3D" id="3.50.50.60">
    <property type="entry name" value="FAD/NAD(P)-binding domain"/>
    <property type="match status" value="2"/>
</dbReference>
<keyword evidence="2" id="KW-0285">Flavoprotein</keyword>
<proteinExistence type="inferred from homology"/>
<dbReference type="SUPFAM" id="SSF51905">
    <property type="entry name" value="FAD/NAD(P)-binding domain"/>
    <property type="match status" value="2"/>
</dbReference>
<evidence type="ECO:0000256" key="4">
    <source>
        <dbReference type="ARBA" id="ARBA00023002"/>
    </source>
</evidence>
<keyword evidence="4" id="KW-0560">Oxidoreductase</keyword>
<evidence type="ECO:0000256" key="1">
    <source>
        <dbReference type="ARBA" id="ARBA00010139"/>
    </source>
</evidence>
<comment type="caution">
    <text evidence="6">The sequence shown here is derived from an EMBL/GenBank/DDBJ whole genome shotgun (WGS) entry which is preliminary data.</text>
</comment>
<evidence type="ECO:0000256" key="5">
    <source>
        <dbReference type="SAM" id="MobiDB-lite"/>
    </source>
</evidence>
<dbReference type="Proteomes" id="UP000561726">
    <property type="component" value="Unassembled WGS sequence"/>
</dbReference>
<dbReference type="InterPro" id="IPR051209">
    <property type="entry name" value="FAD-bind_Monooxygenase_sf"/>
</dbReference>
<keyword evidence="3" id="KW-0274">FAD</keyword>
<evidence type="ECO:0000256" key="2">
    <source>
        <dbReference type="ARBA" id="ARBA00022630"/>
    </source>
</evidence>
<name>A0A7W9E492_9MICO</name>
<dbReference type="Pfam" id="PF00743">
    <property type="entry name" value="FMO-like"/>
    <property type="match status" value="1"/>
</dbReference>
<evidence type="ECO:0000313" key="7">
    <source>
        <dbReference type="Proteomes" id="UP000561726"/>
    </source>
</evidence>
<sequence length="523" mass="57353">MAQQSLHRPIDPELDAPASSPDSRRTPHTRVAIIGAGFSGLGTAIRLAQKGEDDFVVFERADEVGGTWRDNIYPGAGCDVMSLLYSFSFAPYTGWKSTFGKRDEIFGYLLRAAEQFDVRRRIRFGHALERARWDDSRKLWRIQTSQGEWTADVLVLGTGYLSEASLPDLPGIAGFEGQIMHSSRWDPSIDLAGKRVGIVGTGASAIQIIPSIQPLVGSLTIYQRTPAWVAPKPDKTIGAGEVWLRRNAPGYQRFRRNFNKYGREIVVALLSKPELMKKTLQGSALSNLHAVIPEGPLRAALTPDYVAGCKRVLFSNGYYPAIASDNVSVVTTGVTALDGTRVIAGDDDREIDVLVFATGFHTAERPVARLIEDADGRTLAEHWQNGPAAYLGTTVAGFPNLFLMLGPNTALGHSAQTVMIEAQIGYLLSALAVMNKRSVASVEVRRDVQDSFDATVRERFAGTVWQDGGCASWYADASGRNSSIWPSTTTRYSRLTHHFDPSEYRLTTVSARARDLTMESPAR</sequence>
<dbReference type="PANTHER" id="PTHR42877">
    <property type="entry name" value="L-ORNITHINE N(5)-MONOOXYGENASE-RELATED"/>
    <property type="match status" value="1"/>
</dbReference>
<dbReference type="EMBL" id="JACHBQ010000001">
    <property type="protein sequence ID" value="MBB5642442.1"/>
    <property type="molecule type" value="Genomic_DNA"/>
</dbReference>
<dbReference type="PRINTS" id="PR00419">
    <property type="entry name" value="ADXRDTASE"/>
</dbReference>
<dbReference type="InterPro" id="IPR020946">
    <property type="entry name" value="Flavin_mOase-like"/>
</dbReference>
<organism evidence="6 7">
    <name type="scientific">Cryobacterium roopkundense</name>
    <dbReference type="NCBI Taxonomy" id="1001240"/>
    <lineage>
        <taxon>Bacteria</taxon>
        <taxon>Bacillati</taxon>
        <taxon>Actinomycetota</taxon>
        <taxon>Actinomycetes</taxon>
        <taxon>Micrococcales</taxon>
        <taxon>Microbacteriaceae</taxon>
        <taxon>Cryobacterium</taxon>
    </lineage>
</organism>
<dbReference type="GO" id="GO:0050661">
    <property type="term" value="F:NADP binding"/>
    <property type="evidence" value="ECO:0007669"/>
    <property type="project" value="InterPro"/>
</dbReference>
<dbReference type="PANTHER" id="PTHR42877:SF4">
    <property type="entry name" value="FAD_NAD(P)-BINDING DOMAIN-CONTAINING PROTEIN-RELATED"/>
    <property type="match status" value="1"/>
</dbReference>